<gene>
    <name evidence="2" type="ORF">ACFY35_20645</name>
</gene>
<proteinExistence type="predicted"/>
<dbReference type="RefSeq" id="WP_157295862.1">
    <property type="nucleotide sequence ID" value="NZ_JBIAZU010000003.1"/>
</dbReference>
<accession>A0ABW6WIB2</accession>
<feature type="region of interest" description="Disordered" evidence="1">
    <location>
        <begin position="116"/>
        <end position="153"/>
    </location>
</feature>
<name>A0ABW6WIB2_9ACTN</name>
<evidence type="ECO:0000313" key="2">
    <source>
        <dbReference type="EMBL" id="MFF5291857.1"/>
    </source>
</evidence>
<sequence length="153" mass="16099">MASRATNDAVARLRQQHAAEQRDLRRRQAAQKRALDGVAAGQAAVEAAERERDVVTARLNEAVAVAVQRRDVAVAVLARLSASVQDAAVLVGPSLAEVRRAVQRAPDAAVDAQAEQLLAGSSMQRRRGSRASVEAAAESERGRGAAELGEASE</sequence>
<comment type="caution">
    <text evidence="2">The sequence shown here is derived from an EMBL/GenBank/DDBJ whole genome shotgun (WGS) entry which is preliminary data.</text>
</comment>
<reference evidence="2 3" key="1">
    <citation type="submission" date="2024-10" db="EMBL/GenBank/DDBJ databases">
        <title>The Natural Products Discovery Center: Release of the First 8490 Sequenced Strains for Exploring Actinobacteria Biosynthetic Diversity.</title>
        <authorList>
            <person name="Kalkreuter E."/>
            <person name="Kautsar S.A."/>
            <person name="Yang D."/>
            <person name="Bader C.D."/>
            <person name="Teijaro C.N."/>
            <person name="Fluegel L."/>
            <person name="Davis C.M."/>
            <person name="Simpson J.R."/>
            <person name="Lauterbach L."/>
            <person name="Steele A.D."/>
            <person name="Gui C."/>
            <person name="Meng S."/>
            <person name="Li G."/>
            <person name="Viehrig K."/>
            <person name="Ye F."/>
            <person name="Su P."/>
            <person name="Kiefer A.F."/>
            <person name="Nichols A."/>
            <person name="Cepeda A.J."/>
            <person name="Yan W."/>
            <person name="Fan B."/>
            <person name="Jiang Y."/>
            <person name="Adhikari A."/>
            <person name="Zheng C.-J."/>
            <person name="Schuster L."/>
            <person name="Cowan T.M."/>
            <person name="Smanski M.J."/>
            <person name="Chevrette M.G."/>
            <person name="De Carvalho L.P.S."/>
            <person name="Shen B."/>
        </authorList>
    </citation>
    <scope>NUCLEOTIDE SEQUENCE [LARGE SCALE GENOMIC DNA]</scope>
    <source>
        <strain evidence="2 3">NPDC000087</strain>
    </source>
</reference>
<organism evidence="2 3">
    <name type="scientific">Paractinoplanes globisporus</name>
    <dbReference type="NCBI Taxonomy" id="113565"/>
    <lineage>
        <taxon>Bacteria</taxon>
        <taxon>Bacillati</taxon>
        <taxon>Actinomycetota</taxon>
        <taxon>Actinomycetes</taxon>
        <taxon>Micromonosporales</taxon>
        <taxon>Micromonosporaceae</taxon>
        <taxon>Paractinoplanes</taxon>
    </lineage>
</organism>
<dbReference type="EMBL" id="JBIAZU010000003">
    <property type="protein sequence ID" value="MFF5291857.1"/>
    <property type="molecule type" value="Genomic_DNA"/>
</dbReference>
<keyword evidence="3" id="KW-1185">Reference proteome</keyword>
<evidence type="ECO:0000256" key="1">
    <source>
        <dbReference type="SAM" id="MobiDB-lite"/>
    </source>
</evidence>
<evidence type="ECO:0000313" key="3">
    <source>
        <dbReference type="Proteomes" id="UP001602245"/>
    </source>
</evidence>
<feature type="region of interest" description="Disordered" evidence="1">
    <location>
        <begin position="1"/>
        <end position="30"/>
    </location>
</feature>
<dbReference type="Proteomes" id="UP001602245">
    <property type="component" value="Unassembled WGS sequence"/>
</dbReference>
<protein>
    <submittedName>
        <fullName evidence="2">Uncharacterized protein</fullName>
    </submittedName>
</protein>